<reference evidence="5" key="1">
    <citation type="submission" date="2022-07" db="EMBL/GenBank/DDBJ databases">
        <title>Chromosome-level genome of Muraenolepis orangiensis.</title>
        <authorList>
            <person name="Kim J."/>
        </authorList>
    </citation>
    <scope>NUCLEOTIDE SEQUENCE</scope>
    <source>
        <strain evidence="5">KU_S4_2022</strain>
        <tissue evidence="5">Muscle</tissue>
    </source>
</reference>
<evidence type="ECO:0000313" key="5">
    <source>
        <dbReference type="EMBL" id="KAJ3590894.1"/>
    </source>
</evidence>
<name>A0A9Q0DM31_9TELE</name>
<dbReference type="PANTHER" id="PTHR45913">
    <property type="entry name" value="EPM2A-INTERACTING PROTEIN 1"/>
    <property type="match status" value="1"/>
</dbReference>
<gene>
    <name evidence="5" type="ORF">NHX12_008842</name>
</gene>
<accession>A0A9Q0DM31</accession>
<organism evidence="5 6">
    <name type="scientific">Muraenolepis orangiensis</name>
    <name type="common">Patagonian moray cod</name>
    <dbReference type="NCBI Taxonomy" id="630683"/>
    <lineage>
        <taxon>Eukaryota</taxon>
        <taxon>Metazoa</taxon>
        <taxon>Chordata</taxon>
        <taxon>Craniata</taxon>
        <taxon>Vertebrata</taxon>
        <taxon>Euteleostomi</taxon>
        <taxon>Actinopterygii</taxon>
        <taxon>Neopterygii</taxon>
        <taxon>Teleostei</taxon>
        <taxon>Neoteleostei</taxon>
        <taxon>Acanthomorphata</taxon>
        <taxon>Zeiogadaria</taxon>
        <taxon>Gadariae</taxon>
        <taxon>Gadiformes</taxon>
        <taxon>Muraenolepidoidei</taxon>
        <taxon>Muraenolepididae</taxon>
        <taxon>Muraenolepis</taxon>
    </lineage>
</organism>
<dbReference type="Proteomes" id="UP001148018">
    <property type="component" value="Unassembled WGS sequence"/>
</dbReference>
<feature type="domain" description="Hemicentin-1-like von Willebrand factor A" evidence="4">
    <location>
        <begin position="128"/>
        <end position="178"/>
    </location>
</feature>
<keyword evidence="3" id="KW-0732">Signal</keyword>
<protein>
    <recommendedName>
        <fullName evidence="4">Hemicentin-1-like von Willebrand factor A domain-containing protein</fullName>
    </recommendedName>
</protein>
<dbReference type="Pfam" id="PF25106">
    <property type="entry name" value="VWA_4"/>
    <property type="match status" value="1"/>
</dbReference>
<evidence type="ECO:0000256" key="1">
    <source>
        <dbReference type="ARBA" id="ARBA00004613"/>
    </source>
</evidence>
<keyword evidence="6" id="KW-1185">Reference proteome</keyword>
<comment type="subcellular location">
    <subcellularLocation>
        <location evidence="1">Secreted</location>
    </subcellularLocation>
</comment>
<proteinExistence type="predicted"/>
<evidence type="ECO:0000256" key="3">
    <source>
        <dbReference type="ARBA" id="ARBA00022729"/>
    </source>
</evidence>
<dbReference type="AlphaFoldDB" id="A0A9Q0DM31"/>
<evidence type="ECO:0000259" key="4">
    <source>
        <dbReference type="Pfam" id="PF25106"/>
    </source>
</evidence>
<dbReference type="PANTHER" id="PTHR45913:SF11">
    <property type="entry name" value="EPM2A-INTERACTING PROTEIN 1"/>
    <property type="match status" value="1"/>
</dbReference>
<dbReference type="OrthoDB" id="10061052at2759"/>
<evidence type="ECO:0000256" key="2">
    <source>
        <dbReference type="ARBA" id="ARBA00022525"/>
    </source>
</evidence>
<dbReference type="InterPro" id="IPR056861">
    <property type="entry name" value="HMCN1-like_VWA"/>
</dbReference>
<sequence>MESKGKDTSELRNKKFLCEVAFLCDITSHLNALNLQLQGRGRVITDMYATVRAFKTKLRLWETQILQENLSHFPHCQTMKEQVAAAVFPTRQFTEKLCILGADFTRRFADFEAQKSRMVGITKGSNKALCFVIDTTGSMSDEISAMKAVTASLVDSKVGTPDEPSLYIFVPFNDPGFRSNPWPYQGFRSDPWPYQGFRSDPWPYQGFRSDPWPYQGFRSNPWPYQGFRSDPWPYQGFRSDPWPYQGFRSDPWPYQGFRSDPWPYQGFRSDPWPYQGFRSDPWPYQGFRSDPWPY</sequence>
<comment type="caution">
    <text evidence="5">The sequence shown here is derived from an EMBL/GenBank/DDBJ whole genome shotgun (WGS) entry which is preliminary data.</text>
</comment>
<keyword evidence="2" id="KW-0964">Secreted</keyword>
<dbReference type="EMBL" id="JANIIK010000114">
    <property type="protein sequence ID" value="KAJ3590894.1"/>
    <property type="molecule type" value="Genomic_DNA"/>
</dbReference>
<evidence type="ECO:0000313" key="6">
    <source>
        <dbReference type="Proteomes" id="UP001148018"/>
    </source>
</evidence>